<dbReference type="CDD" id="cd12090">
    <property type="entry name" value="MDA5_ID"/>
    <property type="match status" value="1"/>
</dbReference>
<evidence type="ECO:0000259" key="21">
    <source>
        <dbReference type="PROSITE" id="PS51194"/>
    </source>
</evidence>
<dbReference type="InterPro" id="IPR011029">
    <property type="entry name" value="DEATH-like_dom_sf"/>
</dbReference>
<protein>
    <recommendedName>
        <fullName evidence="4">Activating signal cointegrator 1 complex subunit 3</fullName>
        <ecNumber evidence="3">3.6.4.13</ecNumber>
    </recommendedName>
</protein>
<dbReference type="PANTHER" id="PTHR14074">
    <property type="entry name" value="HELICASE WITH DEATH DOMAIN-RELATED"/>
    <property type="match status" value="1"/>
</dbReference>
<dbReference type="GeneID" id="118423656"/>
<comment type="catalytic activity">
    <reaction evidence="16">
        <text>ATP + H2O = ADP + phosphate + H(+)</text>
        <dbReference type="Rhea" id="RHEA:13065"/>
        <dbReference type="ChEBI" id="CHEBI:15377"/>
        <dbReference type="ChEBI" id="CHEBI:15378"/>
        <dbReference type="ChEBI" id="CHEBI:30616"/>
        <dbReference type="ChEBI" id="CHEBI:43474"/>
        <dbReference type="ChEBI" id="CHEBI:456216"/>
        <dbReference type="EC" id="3.6.4.13"/>
    </reaction>
    <physiologicalReaction direction="left-to-right" evidence="16">
        <dbReference type="Rhea" id="RHEA:13066"/>
    </physiologicalReaction>
</comment>
<dbReference type="GO" id="GO:0140374">
    <property type="term" value="P:antiviral innate immune response"/>
    <property type="evidence" value="ECO:0000318"/>
    <property type="project" value="GO_Central"/>
</dbReference>
<dbReference type="GO" id="GO:0003724">
    <property type="term" value="F:RNA helicase activity"/>
    <property type="evidence" value="ECO:0007669"/>
    <property type="project" value="UniProtKB-EC"/>
</dbReference>
<evidence type="ECO:0000256" key="12">
    <source>
        <dbReference type="ARBA" id="ARBA00022840"/>
    </source>
</evidence>
<dbReference type="Pfam" id="PF00271">
    <property type="entry name" value="Helicase_C"/>
    <property type="match status" value="1"/>
</dbReference>
<evidence type="ECO:0000256" key="13">
    <source>
        <dbReference type="ARBA" id="ARBA00022859"/>
    </source>
</evidence>
<evidence type="ECO:0000313" key="24">
    <source>
        <dbReference type="RefSeq" id="XP_035687787.1"/>
    </source>
</evidence>
<dbReference type="InterPro" id="IPR001650">
    <property type="entry name" value="Helicase_C-like"/>
</dbReference>
<dbReference type="GO" id="GO:0003727">
    <property type="term" value="F:single-stranded RNA binding"/>
    <property type="evidence" value="ECO:0000318"/>
    <property type="project" value="GO_Central"/>
</dbReference>
<keyword evidence="12" id="KW-0067">ATP-binding</keyword>
<dbReference type="KEGG" id="bfo:118423656"/>
<keyword evidence="11" id="KW-0862">Zinc</keyword>
<dbReference type="GO" id="GO:0005524">
    <property type="term" value="F:ATP binding"/>
    <property type="evidence" value="ECO:0007669"/>
    <property type="project" value="UniProtKB-KW"/>
</dbReference>
<dbReference type="InterPro" id="IPR003593">
    <property type="entry name" value="AAA+_ATPase"/>
</dbReference>
<evidence type="ECO:0000256" key="18">
    <source>
        <dbReference type="SAM" id="MobiDB-lite"/>
    </source>
</evidence>
<dbReference type="GO" id="GO:0008270">
    <property type="term" value="F:zinc ion binding"/>
    <property type="evidence" value="ECO:0000318"/>
    <property type="project" value="GO_Central"/>
</dbReference>
<evidence type="ECO:0000256" key="11">
    <source>
        <dbReference type="ARBA" id="ARBA00022833"/>
    </source>
</evidence>
<dbReference type="Gene3D" id="1.10.533.10">
    <property type="entry name" value="Death Domain, Fas"/>
    <property type="match status" value="1"/>
</dbReference>
<reference evidence="23" key="1">
    <citation type="journal article" date="2020" name="Nat. Ecol. Evol.">
        <title>Deeply conserved synteny resolves early events in vertebrate evolution.</title>
        <authorList>
            <person name="Simakov O."/>
            <person name="Marletaz F."/>
            <person name="Yue J.X."/>
            <person name="O'Connell B."/>
            <person name="Jenkins J."/>
            <person name="Brandt A."/>
            <person name="Calef R."/>
            <person name="Tung C.H."/>
            <person name="Huang T.K."/>
            <person name="Schmutz J."/>
            <person name="Satoh N."/>
            <person name="Yu J.K."/>
            <person name="Putnam N.H."/>
            <person name="Green R.E."/>
            <person name="Rokhsar D.S."/>
        </authorList>
    </citation>
    <scope>NUCLEOTIDE SEQUENCE [LARGE SCALE GENOMIC DNA]</scope>
    <source>
        <strain evidence="23">S238N-H82</strain>
    </source>
</reference>
<dbReference type="PROSITE" id="PS51194">
    <property type="entry name" value="HELICASE_CTER"/>
    <property type="match status" value="1"/>
</dbReference>
<keyword evidence="5" id="KW-0963">Cytoplasm</keyword>
<gene>
    <name evidence="24" type="primary">LOC118423656</name>
</gene>
<organism evidence="23 24">
    <name type="scientific">Branchiostoma floridae</name>
    <name type="common">Florida lancelet</name>
    <name type="synonym">Amphioxus</name>
    <dbReference type="NCBI Taxonomy" id="7739"/>
    <lineage>
        <taxon>Eukaryota</taxon>
        <taxon>Metazoa</taxon>
        <taxon>Chordata</taxon>
        <taxon>Cephalochordata</taxon>
        <taxon>Leptocardii</taxon>
        <taxon>Amphioxiformes</taxon>
        <taxon>Branchiostomatidae</taxon>
        <taxon>Branchiostoma</taxon>
    </lineage>
</organism>
<dbReference type="InterPro" id="IPR038557">
    <property type="entry name" value="RLR_C_sf"/>
</dbReference>
<evidence type="ECO:0000259" key="20">
    <source>
        <dbReference type="PROSITE" id="PS51192"/>
    </source>
</evidence>
<dbReference type="SMART" id="SM00490">
    <property type="entry name" value="HELICc"/>
    <property type="match status" value="1"/>
</dbReference>
<evidence type="ECO:0000256" key="16">
    <source>
        <dbReference type="ARBA" id="ARBA00049390"/>
    </source>
</evidence>
<evidence type="ECO:0000259" key="22">
    <source>
        <dbReference type="PROSITE" id="PS51789"/>
    </source>
</evidence>
<dbReference type="SUPFAM" id="SSF47986">
    <property type="entry name" value="DEATH domain"/>
    <property type="match status" value="1"/>
</dbReference>
<dbReference type="Gene3D" id="1.20.1320.30">
    <property type="match status" value="1"/>
</dbReference>
<evidence type="ECO:0000256" key="5">
    <source>
        <dbReference type="ARBA" id="ARBA00022490"/>
    </source>
</evidence>
<dbReference type="GO" id="GO:0005737">
    <property type="term" value="C:cytoplasm"/>
    <property type="evidence" value="ECO:0000318"/>
    <property type="project" value="GO_Central"/>
</dbReference>
<evidence type="ECO:0000259" key="19">
    <source>
        <dbReference type="PROSITE" id="PS50017"/>
    </source>
</evidence>
<keyword evidence="6" id="KW-0399">Innate immunity</keyword>
<dbReference type="InterPro" id="IPR027417">
    <property type="entry name" value="P-loop_NTPase"/>
</dbReference>
<evidence type="ECO:0000313" key="23">
    <source>
        <dbReference type="Proteomes" id="UP000001554"/>
    </source>
</evidence>
<dbReference type="InterPro" id="IPR011545">
    <property type="entry name" value="DEAD/DEAH_box_helicase_dom"/>
</dbReference>
<keyword evidence="17" id="KW-0175">Coiled coil</keyword>
<dbReference type="CDD" id="cd01670">
    <property type="entry name" value="Death"/>
    <property type="match status" value="1"/>
</dbReference>
<dbReference type="SMART" id="SM00382">
    <property type="entry name" value="AAA"/>
    <property type="match status" value="1"/>
</dbReference>
<dbReference type="Gene3D" id="2.170.150.30">
    <property type="entry name" value="RIG-I-like receptor, C-terminal regulatory domain"/>
    <property type="match status" value="1"/>
</dbReference>
<dbReference type="Proteomes" id="UP000001554">
    <property type="component" value="Chromosome 1"/>
</dbReference>
<name>A0A9J7LR34_BRAFL</name>
<dbReference type="GO" id="GO:0016787">
    <property type="term" value="F:hydrolase activity"/>
    <property type="evidence" value="ECO:0007669"/>
    <property type="project" value="UniProtKB-KW"/>
</dbReference>
<feature type="compositionally biased region" description="Basic and acidic residues" evidence="18">
    <location>
        <begin position="533"/>
        <end position="561"/>
    </location>
</feature>
<evidence type="ECO:0000256" key="14">
    <source>
        <dbReference type="ARBA" id="ARBA00022884"/>
    </source>
</evidence>
<evidence type="ECO:0000256" key="1">
    <source>
        <dbReference type="ARBA" id="ARBA00004496"/>
    </source>
</evidence>
<dbReference type="Gene3D" id="3.40.50.300">
    <property type="entry name" value="P-loop containing nucleotide triphosphate hydrolases"/>
    <property type="match status" value="2"/>
</dbReference>
<evidence type="ECO:0000256" key="4">
    <source>
        <dbReference type="ARBA" id="ARBA00014590"/>
    </source>
</evidence>
<dbReference type="PANTHER" id="PTHR14074:SF37">
    <property type="entry name" value="INTERFERON-INDUCED HELICASE C DOMAIN-CONTAINING PROTEIN 1-LIKE"/>
    <property type="match status" value="1"/>
</dbReference>
<evidence type="ECO:0000256" key="8">
    <source>
        <dbReference type="ARBA" id="ARBA00022741"/>
    </source>
</evidence>
<keyword evidence="15" id="KW-0051">Antiviral defense</keyword>
<evidence type="ECO:0000256" key="9">
    <source>
        <dbReference type="ARBA" id="ARBA00022801"/>
    </source>
</evidence>
<accession>A0A9J7LR34</accession>
<dbReference type="SMART" id="SM00005">
    <property type="entry name" value="DEATH"/>
    <property type="match status" value="1"/>
</dbReference>
<evidence type="ECO:0000256" key="15">
    <source>
        <dbReference type="ARBA" id="ARBA00023118"/>
    </source>
</evidence>
<evidence type="ECO:0000256" key="7">
    <source>
        <dbReference type="ARBA" id="ARBA00022723"/>
    </source>
</evidence>
<feature type="region of interest" description="Disordered" evidence="18">
    <location>
        <begin position="531"/>
        <end position="597"/>
    </location>
</feature>
<keyword evidence="14" id="KW-0694">RNA-binding</keyword>
<keyword evidence="23" id="KW-1185">Reference proteome</keyword>
<dbReference type="GO" id="GO:0003725">
    <property type="term" value="F:double-stranded RNA binding"/>
    <property type="evidence" value="ECO:0000318"/>
    <property type="project" value="GO_Central"/>
</dbReference>
<evidence type="ECO:0000256" key="2">
    <source>
        <dbReference type="ARBA" id="ARBA00006866"/>
    </source>
</evidence>
<feature type="coiled-coil region" evidence="17">
    <location>
        <begin position="1140"/>
        <end position="1167"/>
    </location>
</feature>
<feature type="domain" description="Helicase ATP-binding" evidence="20">
    <location>
        <begin position="625"/>
        <end position="810"/>
    </location>
</feature>
<dbReference type="OrthoDB" id="416741at2759"/>
<dbReference type="InterPro" id="IPR000488">
    <property type="entry name" value="Death_dom"/>
</dbReference>
<keyword evidence="8" id="KW-0547">Nucleotide-binding</keyword>
<dbReference type="InterPro" id="IPR014001">
    <property type="entry name" value="Helicase_ATP-bd"/>
</dbReference>
<dbReference type="Pfam" id="PF00531">
    <property type="entry name" value="Death"/>
    <property type="match status" value="1"/>
</dbReference>
<comment type="similarity">
    <text evidence="2">Belongs to the helicase family. RLR subfamily.</text>
</comment>
<keyword evidence="7" id="KW-0479">Metal-binding</keyword>
<keyword evidence="10" id="KW-0347">Helicase</keyword>
<feature type="region of interest" description="Disordered" evidence="18">
    <location>
        <begin position="454"/>
        <end position="503"/>
    </location>
</feature>
<dbReference type="InterPro" id="IPR021673">
    <property type="entry name" value="RLR_CTR"/>
</dbReference>
<dbReference type="SUPFAM" id="SSF52540">
    <property type="entry name" value="P-loop containing nucleoside triphosphate hydrolases"/>
    <property type="match status" value="1"/>
</dbReference>
<feature type="domain" description="Helicase C-terminal" evidence="21">
    <location>
        <begin position="981"/>
        <end position="1142"/>
    </location>
</feature>
<keyword evidence="13" id="KW-0391">Immunity</keyword>
<dbReference type="Pfam" id="PF00270">
    <property type="entry name" value="DEAD"/>
    <property type="match status" value="1"/>
</dbReference>
<evidence type="ECO:0000256" key="3">
    <source>
        <dbReference type="ARBA" id="ARBA00012552"/>
    </source>
</evidence>
<sequence>MIMATGGQEANEESFQDIDPYTEAVQGRREQLFGQIKPSNLARYLLDTSKYEEEQQYIRELTKGPMADSSVVQLLHLIVSRGFLDLIMYLQQDGLPDQAAQLQTDVVRRLQAQTKGGDMPDYEAYRHRGVREYFHFIKEEVSSDWKDLAFQLRFTRADTDNIASRNRDDKSCCMDLLEEWLKRNGDRATLEVLVEALSKAGLQSTVDGLNSRYGASRARLSDNSACAQDNEGPIGSSSDEESLQENLRLLRISDTIFDEEVINDPEKLERMLLDFKIHVDGALPYFRLSCKAKLRVRRRTKRHFRRTHRVVFNRFERETEGYGKMVECFRMYCATLKKIEDGCVLCTLEFDDIPALTSFLRGYRDGKLSKTLTKELITEEMKQAEGADLYVHVTLMVGKGTTGAGVEAGEIKREPMIQINYTTTTNITNISVNESKNVVVGDQNTMQVSQGEVLDMDGGYPAGEEHYATGGGDYPAESRDNTPEEEGPDRGQPRSTRVDNDDDDVIILEQYEDEDEATAPKHIAGVRGGYWTEPKRVDSGEDWGTRPKEVCSADHTREKTLAAESLNSETGRERLGKQGTGQTDDCTDPKELRSQSLDSDVVTDFVPRENPHEQLALRNYQKELAEPGIQGKNTIVCAPTGSGKTHVAMYIIKEHLDTRIFIKSGDHKGTVAKVLVLTPEVTILDQHYRTFCRFLPLYRTGKRSGSYVTKRPFEDIVESNDITVATPQILLNALLEKTVKITDFSLIVFDECHHTRKDASYNKIMAEYLKIKLADPLPQANLPQIVGLSASPGAGGKPNLPAAEKHLLDLIASLDAEVFKTVEFPGNIAELEDEVNTPSKHVLVTGSRPIDPFRETVEGVMTEIEGLLPPDLQLQYSGPKGVQEYQSAVDLVNGKATNERNTEVIHQCDHLLNYNKALQMNNTARMKDAMGILTYFYDKLKQRHKISVVERQLLDLFEAKSNQLRAISQREDMYPNPKLVNLEKEILKARQEFEEDLRGILFVKTRALAQAMLSWVRETPALTFLNPGVLTGSGGEDVGRLTHGQQVDVIQKFNDGNHKLLIATSIAEEGLDIRDCNMVIKYNYATNEIAMVQARGRARAAEGRELVIADVHIAEKDRVNALTVEVSEKAIKNVQSQLHNSDFQQKVRQLQLNMIKEREEREKQQEIKKGLYRASEVKLCCKGCLEMVCYGSELKLDRNNHIYPSQKWDKVEFRQHDKKEKQDQGIRKIHCKKCGSDWGNTYKGYPCLKIVSFNVFLPDGTMVNKIKKKLKWKDVPFELESMSV</sequence>
<feature type="domain" description="RLR CTR" evidence="22">
    <location>
        <begin position="1162"/>
        <end position="1284"/>
    </location>
</feature>
<dbReference type="SMART" id="SM00487">
    <property type="entry name" value="DEXDc"/>
    <property type="match status" value="1"/>
</dbReference>
<dbReference type="PROSITE" id="PS50017">
    <property type="entry name" value="DEATH_DOMAIN"/>
    <property type="match status" value="1"/>
</dbReference>
<keyword evidence="9" id="KW-0378">Hydrolase</keyword>
<dbReference type="RefSeq" id="XP_035687787.1">
    <property type="nucleotide sequence ID" value="XM_035831894.1"/>
</dbReference>
<evidence type="ECO:0000256" key="10">
    <source>
        <dbReference type="ARBA" id="ARBA00022806"/>
    </source>
</evidence>
<dbReference type="InterPro" id="IPR041204">
    <property type="entry name" value="RIG-I-like_C"/>
</dbReference>
<feature type="domain" description="Death" evidence="19">
    <location>
        <begin position="130"/>
        <end position="213"/>
    </location>
</feature>
<dbReference type="PROSITE" id="PS51789">
    <property type="entry name" value="RLR_CTR"/>
    <property type="match status" value="1"/>
</dbReference>
<evidence type="ECO:0000256" key="6">
    <source>
        <dbReference type="ARBA" id="ARBA00022588"/>
    </source>
</evidence>
<dbReference type="InterPro" id="IPR051363">
    <property type="entry name" value="RLR_Helicase"/>
</dbReference>
<reference evidence="24" key="2">
    <citation type="submission" date="2025-08" db="UniProtKB">
        <authorList>
            <consortium name="RefSeq"/>
        </authorList>
    </citation>
    <scope>IDENTIFICATION</scope>
    <source>
        <strain evidence="24">S238N-H82</strain>
        <tissue evidence="24">Testes</tissue>
    </source>
</reference>
<comment type="subcellular location">
    <subcellularLocation>
        <location evidence="1">Cytoplasm</location>
    </subcellularLocation>
</comment>
<dbReference type="Pfam" id="PF11648">
    <property type="entry name" value="RIG-I_C-RD"/>
    <property type="match status" value="1"/>
</dbReference>
<feature type="compositionally biased region" description="Basic and acidic residues" evidence="18">
    <location>
        <begin position="476"/>
        <end position="499"/>
    </location>
</feature>
<dbReference type="Pfam" id="PF18119">
    <property type="entry name" value="RIG-I_C"/>
    <property type="match status" value="1"/>
</dbReference>
<dbReference type="EC" id="3.6.4.13" evidence="3"/>
<dbReference type="PROSITE" id="PS51192">
    <property type="entry name" value="HELICASE_ATP_BIND_1"/>
    <property type="match status" value="1"/>
</dbReference>
<dbReference type="InterPro" id="IPR049341">
    <property type="entry name" value="TRADD-like_N"/>
</dbReference>
<dbReference type="Pfam" id="PF20694">
    <property type="entry name" value="TRADD-like_N"/>
    <property type="match status" value="1"/>
</dbReference>
<dbReference type="GO" id="GO:0002753">
    <property type="term" value="P:cytoplasmic pattern recognition receptor signaling pathway"/>
    <property type="evidence" value="ECO:0000318"/>
    <property type="project" value="GO_Central"/>
</dbReference>
<proteinExistence type="inferred from homology"/>
<evidence type="ECO:0000256" key="17">
    <source>
        <dbReference type="SAM" id="Coils"/>
    </source>
</evidence>